<dbReference type="KEGG" id="tpol:Mal48_14520"/>
<protein>
    <submittedName>
        <fullName evidence="1">Uncharacterized protein</fullName>
    </submittedName>
</protein>
<gene>
    <name evidence="1" type="ORF">Mal48_14520</name>
</gene>
<keyword evidence="2" id="KW-1185">Reference proteome</keyword>
<dbReference type="Proteomes" id="UP000315724">
    <property type="component" value="Chromosome"/>
</dbReference>
<sequence>MGLQLDPVVEHGLRDRQFEWDRPNHVYWRLTSVSDAGWMPGKSRNRLTPDLTETSSWMLYRVPREESGLLKKMLVSTF</sequence>
<evidence type="ECO:0000313" key="2">
    <source>
        <dbReference type="Proteomes" id="UP000315724"/>
    </source>
</evidence>
<proteinExistence type="predicted"/>
<name>A0A517QKP2_9PLAN</name>
<dbReference type="EMBL" id="CP036267">
    <property type="protein sequence ID" value="QDT32210.1"/>
    <property type="molecule type" value="Genomic_DNA"/>
</dbReference>
<organism evidence="1 2">
    <name type="scientific">Thalassoglobus polymorphus</name>
    <dbReference type="NCBI Taxonomy" id="2527994"/>
    <lineage>
        <taxon>Bacteria</taxon>
        <taxon>Pseudomonadati</taxon>
        <taxon>Planctomycetota</taxon>
        <taxon>Planctomycetia</taxon>
        <taxon>Planctomycetales</taxon>
        <taxon>Planctomycetaceae</taxon>
        <taxon>Thalassoglobus</taxon>
    </lineage>
</organism>
<reference evidence="1 2" key="1">
    <citation type="submission" date="2019-02" db="EMBL/GenBank/DDBJ databases">
        <title>Deep-cultivation of Planctomycetes and their phenomic and genomic characterization uncovers novel biology.</title>
        <authorList>
            <person name="Wiegand S."/>
            <person name="Jogler M."/>
            <person name="Boedeker C."/>
            <person name="Pinto D."/>
            <person name="Vollmers J."/>
            <person name="Rivas-Marin E."/>
            <person name="Kohn T."/>
            <person name="Peeters S.H."/>
            <person name="Heuer A."/>
            <person name="Rast P."/>
            <person name="Oberbeckmann S."/>
            <person name="Bunk B."/>
            <person name="Jeske O."/>
            <person name="Meyerdierks A."/>
            <person name="Storesund J.E."/>
            <person name="Kallscheuer N."/>
            <person name="Luecker S."/>
            <person name="Lage O.M."/>
            <person name="Pohl T."/>
            <person name="Merkel B.J."/>
            <person name="Hornburger P."/>
            <person name="Mueller R.-W."/>
            <person name="Bruemmer F."/>
            <person name="Labrenz M."/>
            <person name="Spormann A.M."/>
            <person name="Op den Camp H."/>
            <person name="Overmann J."/>
            <person name="Amann R."/>
            <person name="Jetten M.S.M."/>
            <person name="Mascher T."/>
            <person name="Medema M.H."/>
            <person name="Devos D.P."/>
            <person name="Kaster A.-K."/>
            <person name="Ovreas L."/>
            <person name="Rohde M."/>
            <person name="Galperin M.Y."/>
            <person name="Jogler C."/>
        </authorList>
    </citation>
    <scope>NUCLEOTIDE SEQUENCE [LARGE SCALE GENOMIC DNA]</scope>
    <source>
        <strain evidence="1 2">Mal48</strain>
    </source>
</reference>
<accession>A0A517QKP2</accession>
<dbReference type="AlphaFoldDB" id="A0A517QKP2"/>
<evidence type="ECO:0000313" key="1">
    <source>
        <dbReference type="EMBL" id="QDT32210.1"/>
    </source>
</evidence>